<proteinExistence type="predicted"/>
<sequence length="511" mass="58090">MIIETLGLLGIATAFFSEDKPATDNGLGAIETPNPSLDPSALYGIPCMNERTARKLYGEPGQPLEGLGGTDEKGEKIRDVYQIVTNLILEKIESSDSLPWRKPWSQVVYTLEAGKTVSSGAHQNFGTRRRYSGVNVLLLTMADRSIPYWMTFNQIDKKGGRVKEGAESEKVIYYTLIAKDPEGKRITVDEYNRAQEEGLKDYKMYPILKYYRVFNIEDVTGIDFGIVATPATDYQPVALQTANDIVTYMPKRPPVNHGGQAWWKPGKDVVNMPYYDQFEEPQKYYSILFHELAHSTMDPKRLNDPERGGKKFGDPKYTEEELVAEFTAQYLSAEAGIFFHTRDNSAAYVKGWKRSIRQSMEEDNRWIFRTMSKAQKAADYILDNRKKKKAYTPKLSTGKLLEAEQKPKEKEPAPKPTKTVSKPVRNGSKKGKTAPDLNRKRSKPTKPVSKPPKPLTPEERTYQEKKKKFDKAVEAGRFSQDKADRVLKPYREKAEASKKQLSLFGTQKRKP</sequence>
<dbReference type="Proteomes" id="UP001348817">
    <property type="component" value="Chromosome"/>
</dbReference>
<feature type="region of interest" description="Disordered" evidence="1">
    <location>
        <begin position="393"/>
        <end position="511"/>
    </location>
</feature>
<organism evidence="4 5">
    <name type="scientific">Fulvitalea axinellae</name>
    <dbReference type="NCBI Taxonomy" id="1182444"/>
    <lineage>
        <taxon>Bacteria</taxon>
        <taxon>Pseudomonadati</taxon>
        <taxon>Bacteroidota</taxon>
        <taxon>Cytophagia</taxon>
        <taxon>Cytophagales</taxon>
        <taxon>Persicobacteraceae</taxon>
        <taxon>Fulvitalea</taxon>
    </lineage>
</organism>
<evidence type="ECO:0000313" key="4">
    <source>
        <dbReference type="EMBL" id="BDD08542.1"/>
    </source>
</evidence>
<evidence type="ECO:0000259" key="2">
    <source>
        <dbReference type="Pfam" id="PF08401"/>
    </source>
</evidence>
<dbReference type="KEGG" id="fax:FUAX_09740"/>
<feature type="compositionally biased region" description="Basic and acidic residues" evidence="1">
    <location>
        <begin position="401"/>
        <end position="413"/>
    </location>
</feature>
<dbReference type="Pfam" id="PF08401">
    <property type="entry name" value="ArdcN"/>
    <property type="match status" value="1"/>
</dbReference>
<reference evidence="4 5" key="1">
    <citation type="submission" date="2021-12" db="EMBL/GenBank/DDBJ databases">
        <title>Genome sequencing of bacteria with rrn-lacking chromosome and rrn-plasmid.</title>
        <authorList>
            <person name="Anda M."/>
            <person name="Iwasaki W."/>
        </authorList>
    </citation>
    <scope>NUCLEOTIDE SEQUENCE [LARGE SCALE GENOMIC DNA]</scope>
    <source>
        <strain evidence="4 5">DSM 100852</strain>
    </source>
</reference>
<evidence type="ECO:0008006" key="6">
    <source>
        <dbReference type="Google" id="ProtNLM"/>
    </source>
</evidence>
<dbReference type="Pfam" id="PF18818">
    <property type="entry name" value="MPTase-PolyVal"/>
    <property type="match status" value="1"/>
</dbReference>
<protein>
    <recommendedName>
        <fullName evidence="6">DUF1738 domain-containing protein</fullName>
    </recommendedName>
</protein>
<dbReference type="EMBL" id="AP025314">
    <property type="protein sequence ID" value="BDD08542.1"/>
    <property type="molecule type" value="Genomic_DNA"/>
</dbReference>
<accession>A0AAU9CT22</accession>
<feature type="compositionally biased region" description="Basic and acidic residues" evidence="1">
    <location>
        <begin position="470"/>
        <end position="498"/>
    </location>
</feature>
<evidence type="ECO:0000259" key="3">
    <source>
        <dbReference type="Pfam" id="PF18818"/>
    </source>
</evidence>
<dbReference type="InterPro" id="IPR041459">
    <property type="entry name" value="MPTase-PolyVal"/>
</dbReference>
<dbReference type="AlphaFoldDB" id="A0AAU9CT22"/>
<dbReference type="InterPro" id="IPR013610">
    <property type="entry name" value="ArdC_N"/>
</dbReference>
<dbReference type="GO" id="GO:0003697">
    <property type="term" value="F:single-stranded DNA binding"/>
    <property type="evidence" value="ECO:0007669"/>
    <property type="project" value="InterPro"/>
</dbReference>
<evidence type="ECO:0000313" key="5">
    <source>
        <dbReference type="Proteomes" id="UP001348817"/>
    </source>
</evidence>
<keyword evidence="5" id="KW-1185">Reference proteome</keyword>
<dbReference type="RefSeq" id="WP_338393795.1">
    <property type="nucleotide sequence ID" value="NZ_AP025314.1"/>
</dbReference>
<feature type="domain" description="Polyvalent protein metallopeptidase" evidence="3">
    <location>
        <begin position="257"/>
        <end position="370"/>
    </location>
</feature>
<name>A0AAU9CT22_9BACT</name>
<evidence type="ECO:0000256" key="1">
    <source>
        <dbReference type="SAM" id="MobiDB-lite"/>
    </source>
</evidence>
<gene>
    <name evidence="4" type="ORF">FUAX_09740</name>
</gene>
<feature type="domain" description="N-terminal" evidence="2">
    <location>
        <begin position="79"/>
        <end position="214"/>
    </location>
</feature>